<gene>
    <name evidence="2" type="ORF">OSTLU_92622</name>
</gene>
<evidence type="ECO:0000313" key="3">
    <source>
        <dbReference type="Proteomes" id="UP000001568"/>
    </source>
</evidence>
<dbReference type="InterPro" id="IPR018812">
    <property type="entry name" value="SAK_HAD"/>
</dbReference>
<evidence type="ECO:0000259" key="1">
    <source>
        <dbReference type="Pfam" id="PF10307"/>
    </source>
</evidence>
<dbReference type="RefSeq" id="XP_001417279.1">
    <property type="nucleotide sequence ID" value="XM_001417242.1"/>
</dbReference>
<dbReference type="EMBL" id="CP000584">
    <property type="protein sequence ID" value="ABO95572.1"/>
    <property type="molecule type" value="Genomic_DNA"/>
</dbReference>
<protein>
    <recommendedName>
        <fullName evidence="1">Swiss Army Knife RNA repair protein HAD domain-containing protein</fullName>
    </recommendedName>
</protein>
<sequence>MATDASETMVEDAVGAEDGFEELHVFDFDGTLVDTPTPKEGMRSYEIATGREWPFQGWWGRAESLEPPLTMASGPALDEYRESAANATVARVMMTGRRGKLRQSVEAVMRSFDINCHEHIFNCTGHDTLSYKQNELRRLVKKYKPKRVRIWEDRISHAREFQDMDVEFRSTHGVESWRVTLVEPSNDF</sequence>
<dbReference type="OrthoDB" id="5596992at2759"/>
<evidence type="ECO:0000313" key="2">
    <source>
        <dbReference type="EMBL" id="ABO95572.1"/>
    </source>
</evidence>
<dbReference type="Gramene" id="ABO95572">
    <property type="protein sequence ID" value="ABO95572"/>
    <property type="gene ID" value="OSTLU_92622"/>
</dbReference>
<reference evidence="2 3" key="1">
    <citation type="journal article" date="2007" name="Proc. Natl. Acad. Sci. U.S.A.">
        <title>The tiny eukaryote Ostreococcus provides genomic insights into the paradox of plankton speciation.</title>
        <authorList>
            <person name="Palenik B."/>
            <person name="Grimwood J."/>
            <person name="Aerts A."/>
            <person name="Rouze P."/>
            <person name="Salamov A."/>
            <person name="Putnam N."/>
            <person name="Dupont C."/>
            <person name="Jorgensen R."/>
            <person name="Derelle E."/>
            <person name="Rombauts S."/>
            <person name="Zhou K."/>
            <person name="Otillar R."/>
            <person name="Merchant S.S."/>
            <person name="Podell S."/>
            <person name="Gaasterland T."/>
            <person name="Napoli C."/>
            <person name="Gendler K."/>
            <person name="Manuell A."/>
            <person name="Tai V."/>
            <person name="Vallon O."/>
            <person name="Piganeau G."/>
            <person name="Jancek S."/>
            <person name="Heijde M."/>
            <person name="Jabbari K."/>
            <person name="Bowler C."/>
            <person name="Lohr M."/>
            <person name="Robbens S."/>
            <person name="Werner G."/>
            <person name="Dubchak I."/>
            <person name="Pazour G.J."/>
            <person name="Ren Q."/>
            <person name="Paulsen I."/>
            <person name="Delwiche C."/>
            <person name="Schmutz J."/>
            <person name="Rokhsar D."/>
            <person name="Van de Peer Y."/>
            <person name="Moreau H."/>
            <person name="Grigoriev I.V."/>
        </authorList>
    </citation>
    <scope>NUCLEOTIDE SEQUENCE [LARGE SCALE GENOMIC DNA]</scope>
    <source>
        <strain evidence="2 3">CCE9901</strain>
    </source>
</reference>
<organism evidence="2 3">
    <name type="scientific">Ostreococcus lucimarinus (strain CCE9901)</name>
    <dbReference type="NCBI Taxonomy" id="436017"/>
    <lineage>
        <taxon>Eukaryota</taxon>
        <taxon>Viridiplantae</taxon>
        <taxon>Chlorophyta</taxon>
        <taxon>Mamiellophyceae</taxon>
        <taxon>Mamiellales</taxon>
        <taxon>Bathycoccaceae</taxon>
        <taxon>Ostreococcus</taxon>
    </lineage>
</organism>
<dbReference type="KEGG" id="olu:OSTLU_92622"/>
<name>A4RW78_OSTLU</name>
<dbReference type="AlphaFoldDB" id="A4RW78"/>
<dbReference type="SUPFAM" id="SSF56784">
    <property type="entry name" value="HAD-like"/>
    <property type="match status" value="1"/>
</dbReference>
<dbReference type="InterPro" id="IPR036412">
    <property type="entry name" value="HAD-like_sf"/>
</dbReference>
<dbReference type="Pfam" id="PF10307">
    <property type="entry name" value="HAD_SAK_1"/>
    <property type="match status" value="1"/>
</dbReference>
<feature type="domain" description="Swiss Army Knife RNA repair protein HAD" evidence="1">
    <location>
        <begin position="78"/>
        <end position="185"/>
    </location>
</feature>
<keyword evidence="3" id="KW-1185">Reference proteome</keyword>
<dbReference type="HOGENOM" id="CLU_1549687_0_0_1"/>
<dbReference type="OMA" id="WWGRAES"/>
<dbReference type="GeneID" id="5001344"/>
<dbReference type="Proteomes" id="UP000001568">
    <property type="component" value="Chromosome 4"/>
</dbReference>
<accession>A4RW78</accession>
<proteinExistence type="predicted"/>